<accession>A0A4Y4DQ59</accession>
<proteinExistence type="predicted"/>
<reference evidence="1 2" key="1">
    <citation type="submission" date="2019-06" db="EMBL/GenBank/DDBJ databases">
        <title>Whole genome shotgun sequence of Glutamicibacter uratoxydans NBRC 15515.</title>
        <authorList>
            <person name="Hosoyama A."/>
            <person name="Uohara A."/>
            <person name="Ohji S."/>
            <person name="Ichikawa N."/>
        </authorList>
    </citation>
    <scope>NUCLEOTIDE SEQUENCE [LARGE SCALE GENOMIC DNA]</scope>
    <source>
        <strain evidence="1 2">NBRC 15515</strain>
    </source>
</reference>
<name>A0A4Y4DQ59_GLUUR</name>
<gene>
    <name evidence="1" type="ORF">AUR04nite_15760</name>
</gene>
<comment type="caution">
    <text evidence="1">The sequence shown here is derived from an EMBL/GenBank/DDBJ whole genome shotgun (WGS) entry which is preliminary data.</text>
</comment>
<protein>
    <submittedName>
        <fullName evidence="1">Uncharacterized protein</fullName>
    </submittedName>
</protein>
<dbReference type="EMBL" id="BJNY01000008">
    <property type="protein sequence ID" value="GED06044.1"/>
    <property type="molecule type" value="Genomic_DNA"/>
</dbReference>
<keyword evidence="2" id="KW-1185">Reference proteome</keyword>
<dbReference type="RefSeq" id="WP_246055443.1">
    <property type="nucleotide sequence ID" value="NZ_BAAAJL010000003.1"/>
</dbReference>
<dbReference type="AlphaFoldDB" id="A0A4Y4DQ59"/>
<evidence type="ECO:0000313" key="1">
    <source>
        <dbReference type="EMBL" id="GED06044.1"/>
    </source>
</evidence>
<organism evidence="1 2">
    <name type="scientific">Glutamicibacter uratoxydans</name>
    <name type="common">Arthrobacter uratoxydans</name>
    <dbReference type="NCBI Taxonomy" id="43667"/>
    <lineage>
        <taxon>Bacteria</taxon>
        <taxon>Bacillati</taxon>
        <taxon>Actinomycetota</taxon>
        <taxon>Actinomycetes</taxon>
        <taxon>Micrococcales</taxon>
        <taxon>Micrococcaceae</taxon>
        <taxon>Glutamicibacter</taxon>
    </lineage>
</organism>
<evidence type="ECO:0000313" key="2">
    <source>
        <dbReference type="Proteomes" id="UP000316612"/>
    </source>
</evidence>
<sequence length="351" mass="38687">MTTPTRQLHTSSSSIMKLTGHNTREVPRPRFGTAQVWVESPLQLLSAVETHAAGLLGHDVRIIPRQGMPLEATTQALLANAPAGVSFLPPARKPPAPKNSADRFVVGDAYSGKVQRALLAGIKAKEVIIIDDGMATLALIKQLTAMDPTALVRARAKNSAARTAMGLAMWHRLRQLARESRLLIVSALLVDEPTQQRMEEVGIKFAQHKFEWLATQPVAERFTEPTLLIGSAMVADGLIHEQPYLEWIASIAEDGPVAYFPHRRENGQLLEKIGRIENLVAMQHTVPIEMRLRALRPGQEIRALPSTVIPSLRLLLGHDAKALYPQPVPDSWWTDSTPHALREHLSSSLKV</sequence>
<dbReference type="Proteomes" id="UP000316612">
    <property type="component" value="Unassembled WGS sequence"/>
</dbReference>